<protein>
    <submittedName>
        <fullName evidence="3">Rhodanese-related sulfurtransferase</fullName>
    </submittedName>
</protein>
<dbReference type="InterPro" id="IPR051126">
    <property type="entry name" value="Thiosulfate_sulfurtransferase"/>
</dbReference>
<reference evidence="3 4" key="1">
    <citation type="submission" date="2019-08" db="EMBL/GenBank/DDBJ databases">
        <title>Bioinformatics analysis of the strain L3 and L5.</title>
        <authorList>
            <person name="Li X."/>
        </authorList>
    </citation>
    <scope>NUCLEOTIDE SEQUENCE [LARGE SCALE GENOMIC DNA]</scope>
    <source>
        <strain evidence="3 4">L3</strain>
    </source>
</reference>
<name>A0A640WCF9_9GAMM</name>
<feature type="domain" description="Rhodanese" evidence="2">
    <location>
        <begin position="17"/>
        <end position="107"/>
    </location>
</feature>
<dbReference type="GO" id="GO:0016740">
    <property type="term" value="F:transferase activity"/>
    <property type="evidence" value="ECO:0007669"/>
    <property type="project" value="UniProtKB-KW"/>
</dbReference>
<comment type="caution">
    <text evidence="3">The sequence shown here is derived from an EMBL/GenBank/DDBJ whole genome shotgun (WGS) entry which is preliminary data.</text>
</comment>
<keyword evidence="3" id="KW-0808">Transferase</keyword>
<gene>
    <name evidence="3" type="ORF">F0A16_13090</name>
</gene>
<dbReference type="EMBL" id="VTPX01000007">
    <property type="protein sequence ID" value="KAA0017487.1"/>
    <property type="molecule type" value="Genomic_DNA"/>
</dbReference>
<dbReference type="InterPro" id="IPR001763">
    <property type="entry name" value="Rhodanese-like_dom"/>
</dbReference>
<keyword evidence="1" id="KW-0677">Repeat</keyword>
<dbReference type="Pfam" id="PF00581">
    <property type="entry name" value="Rhodanese"/>
    <property type="match status" value="4"/>
</dbReference>
<dbReference type="AlphaFoldDB" id="A0A640WCF9"/>
<feature type="domain" description="Rhodanese" evidence="2">
    <location>
        <begin position="140"/>
        <end position="231"/>
    </location>
</feature>
<dbReference type="PANTHER" id="PTHR43855">
    <property type="entry name" value="THIOSULFATE SULFURTRANSFERASE"/>
    <property type="match status" value="1"/>
</dbReference>
<dbReference type="PROSITE" id="PS50206">
    <property type="entry name" value="RHODANESE_3"/>
    <property type="match status" value="3"/>
</dbReference>
<dbReference type="Proteomes" id="UP000466024">
    <property type="component" value="Unassembled WGS sequence"/>
</dbReference>
<dbReference type="PANTHER" id="PTHR43855:SF1">
    <property type="entry name" value="THIOSULFATE SULFURTRANSFERASE"/>
    <property type="match status" value="1"/>
</dbReference>
<dbReference type="SUPFAM" id="SSF52821">
    <property type="entry name" value="Rhodanese/Cell cycle control phosphatase"/>
    <property type="match status" value="4"/>
</dbReference>
<dbReference type="CDD" id="cd01534">
    <property type="entry name" value="4RHOD_Repeat_3"/>
    <property type="match status" value="1"/>
</dbReference>
<dbReference type="RefSeq" id="WP_149435854.1">
    <property type="nucleotide sequence ID" value="NZ_VTPX01000007.1"/>
</dbReference>
<evidence type="ECO:0000259" key="2">
    <source>
        <dbReference type="PROSITE" id="PS50206"/>
    </source>
</evidence>
<evidence type="ECO:0000313" key="4">
    <source>
        <dbReference type="Proteomes" id="UP000466024"/>
    </source>
</evidence>
<evidence type="ECO:0000256" key="1">
    <source>
        <dbReference type="ARBA" id="ARBA00022737"/>
    </source>
</evidence>
<dbReference type="SMART" id="SM00450">
    <property type="entry name" value="RHOD"/>
    <property type="match status" value="4"/>
</dbReference>
<dbReference type="CDD" id="cd01535">
    <property type="entry name" value="4RHOD_Repeat_4"/>
    <property type="match status" value="1"/>
</dbReference>
<dbReference type="InterPro" id="IPR036873">
    <property type="entry name" value="Rhodanese-like_dom_sf"/>
</dbReference>
<sequence>MSQPLRYFQDIHEALVSSQELALVDVREEASFANAHPLFAVNLPLSRLELDVLARIPRRDTPITLYDDGEGLAQRARHKLIEIGYRDVALLAGGLQGWREAGGELFRDVNSPSKAFGEWVEHHRGTPSLSAIEVKSRIETGANIAILDARRFDEFETMSIPGGVSVPGGELALRIDELVPDPTTEVIVNCAGRTRSLIGAQSLVDIGLPNPVSALRNGTIGWTLEGFELAHGQRARYQELAPGERPTLRARAGARALELATRSGVKRLSRDTLENFLGADRTSYLVDVRAPEEYRQGHLPGSRSVPGGQLVQETDHTLAVRGARVALIDDDGTRANMSATWLARMGWEVFVVDGLTSADFSETGTERLPRPPLPEVATISPAHLRERLVDGEIELLDVTSHANYRCAHVPGAQWILRAELADHVARLPATTSVVLTCASDLLAHYAWGDLSPADVGRTRVLAGGTAAWRDARLPLESGDGVTLSPTIDRYRRPYEGTDSPREAMQAYLDWEFGLVEQLRRDATHGFATI</sequence>
<evidence type="ECO:0000313" key="3">
    <source>
        <dbReference type="EMBL" id="KAA0017487.1"/>
    </source>
</evidence>
<accession>A0A640WCF9</accession>
<proteinExistence type="predicted"/>
<keyword evidence="4" id="KW-1185">Reference proteome</keyword>
<organism evidence="3 4">
    <name type="scientific">Salinicola corii</name>
    <dbReference type="NCBI Taxonomy" id="2606937"/>
    <lineage>
        <taxon>Bacteria</taxon>
        <taxon>Pseudomonadati</taxon>
        <taxon>Pseudomonadota</taxon>
        <taxon>Gammaproteobacteria</taxon>
        <taxon>Oceanospirillales</taxon>
        <taxon>Halomonadaceae</taxon>
        <taxon>Salinicola</taxon>
    </lineage>
</organism>
<dbReference type="Gene3D" id="3.40.250.10">
    <property type="entry name" value="Rhodanese-like domain"/>
    <property type="match status" value="4"/>
</dbReference>
<feature type="domain" description="Rhodanese" evidence="2">
    <location>
        <begin position="279"/>
        <end position="477"/>
    </location>
</feature>